<proteinExistence type="predicted"/>
<dbReference type="PROSITE" id="PS50097">
    <property type="entry name" value="BTB"/>
    <property type="match status" value="1"/>
</dbReference>
<dbReference type="EMBL" id="WNWR01000703">
    <property type="protein sequence ID" value="KAE9970860.1"/>
    <property type="molecule type" value="Genomic_DNA"/>
</dbReference>
<dbReference type="Pfam" id="PF00651">
    <property type="entry name" value="BTB"/>
    <property type="match status" value="1"/>
</dbReference>
<reference evidence="3 4" key="1">
    <citation type="submission" date="2019-07" db="EMBL/GenBank/DDBJ databases">
        <title>Venturia inaequalis Genome Resource.</title>
        <authorList>
            <person name="Lichtner F.J."/>
        </authorList>
    </citation>
    <scope>NUCLEOTIDE SEQUENCE [LARGE SCALE GENOMIC DNA]</scope>
    <source>
        <strain evidence="3 4">DMI_063113</strain>
    </source>
</reference>
<keyword evidence="4" id="KW-1185">Reference proteome</keyword>
<dbReference type="SUPFAM" id="SSF54695">
    <property type="entry name" value="POZ domain"/>
    <property type="match status" value="1"/>
</dbReference>
<name>A0A8H3UJM4_VENIN</name>
<dbReference type="InterPro" id="IPR011333">
    <property type="entry name" value="SKP1/BTB/POZ_sf"/>
</dbReference>
<evidence type="ECO:0000259" key="2">
    <source>
        <dbReference type="PROSITE" id="PS50097"/>
    </source>
</evidence>
<gene>
    <name evidence="3" type="ORF">EG327_010134</name>
</gene>
<organism evidence="3 4">
    <name type="scientific">Venturia inaequalis</name>
    <name type="common">Apple scab fungus</name>
    <dbReference type="NCBI Taxonomy" id="5025"/>
    <lineage>
        <taxon>Eukaryota</taxon>
        <taxon>Fungi</taxon>
        <taxon>Dikarya</taxon>
        <taxon>Ascomycota</taxon>
        <taxon>Pezizomycotina</taxon>
        <taxon>Dothideomycetes</taxon>
        <taxon>Pleosporomycetidae</taxon>
        <taxon>Venturiales</taxon>
        <taxon>Venturiaceae</taxon>
        <taxon>Venturia</taxon>
    </lineage>
</organism>
<dbReference type="PANTHER" id="PTHR47843">
    <property type="entry name" value="BTB DOMAIN-CONTAINING PROTEIN-RELATED"/>
    <property type="match status" value="1"/>
</dbReference>
<feature type="domain" description="BTB" evidence="2">
    <location>
        <begin position="20"/>
        <end position="88"/>
    </location>
</feature>
<dbReference type="PANTHER" id="PTHR47843:SF5">
    <property type="entry name" value="BTB_POZ DOMAIN PROTEIN"/>
    <property type="match status" value="1"/>
</dbReference>
<evidence type="ECO:0000313" key="4">
    <source>
        <dbReference type="Proteomes" id="UP000490939"/>
    </source>
</evidence>
<dbReference type="Gene3D" id="3.30.710.10">
    <property type="entry name" value="Potassium Channel Kv1.1, Chain A"/>
    <property type="match status" value="1"/>
</dbReference>
<protein>
    <recommendedName>
        <fullName evidence="2">BTB domain-containing protein</fullName>
    </recommendedName>
</protein>
<dbReference type="CDD" id="cd18186">
    <property type="entry name" value="BTB_POZ_ZBTB_KLHL-like"/>
    <property type="match status" value="1"/>
</dbReference>
<dbReference type="InterPro" id="IPR000210">
    <property type="entry name" value="BTB/POZ_dom"/>
</dbReference>
<sequence length="245" mass="27427">MAPSGVNTAIRKCFESGKYSDLVIRSGRRKFNVHKNVVCGQSEWFEKAVKENAFLEGETGVISMNEDKLDAVAAMLDYLYTQDYAISSVAGQSSGRDDFDTVLNKSWPAAMKFNLQVYELANRFRIPGLKHLAEYNFRSVAENQWDLPEFTEAVKYAYSIAPPGPTGQDLRNIVIRNSASQARYLFGKGQEAFVDMMEEVGEFGKDLSRELASRLYGGLGEANSESKVASDEDSEDDYMDFGMFD</sequence>
<dbReference type="SMART" id="SM00225">
    <property type="entry name" value="BTB"/>
    <property type="match status" value="1"/>
</dbReference>
<dbReference type="AlphaFoldDB" id="A0A8H3UJM4"/>
<evidence type="ECO:0000313" key="3">
    <source>
        <dbReference type="EMBL" id="KAE9970860.1"/>
    </source>
</evidence>
<feature type="region of interest" description="Disordered" evidence="1">
    <location>
        <begin position="220"/>
        <end position="245"/>
    </location>
</feature>
<accession>A0A8H3UJM4</accession>
<evidence type="ECO:0000256" key="1">
    <source>
        <dbReference type="SAM" id="MobiDB-lite"/>
    </source>
</evidence>
<dbReference type="Proteomes" id="UP000490939">
    <property type="component" value="Unassembled WGS sequence"/>
</dbReference>
<comment type="caution">
    <text evidence="3">The sequence shown here is derived from an EMBL/GenBank/DDBJ whole genome shotgun (WGS) entry which is preliminary data.</text>
</comment>